<reference evidence="2" key="1">
    <citation type="journal article" date="2020" name="Stud. Mycol.">
        <title>101 Dothideomycetes genomes: a test case for predicting lifestyles and emergence of pathogens.</title>
        <authorList>
            <person name="Haridas S."/>
            <person name="Albert R."/>
            <person name="Binder M."/>
            <person name="Bloem J."/>
            <person name="Labutti K."/>
            <person name="Salamov A."/>
            <person name="Andreopoulos B."/>
            <person name="Baker S."/>
            <person name="Barry K."/>
            <person name="Bills G."/>
            <person name="Bluhm B."/>
            <person name="Cannon C."/>
            <person name="Castanera R."/>
            <person name="Culley D."/>
            <person name="Daum C."/>
            <person name="Ezra D."/>
            <person name="Gonzalez J."/>
            <person name="Henrissat B."/>
            <person name="Kuo A."/>
            <person name="Liang C."/>
            <person name="Lipzen A."/>
            <person name="Lutzoni F."/>
            <person name="Magnuson J."/>
            <person name="Mondo S."/>
            <person name="Nolan M."/>
            <person name="Ohm R."/>
            <person name="Pangilinan J."/>
            <person name="Park H.-J."/>
            <person name="Ramirez L."/>
            <person name="Alfaro M."/>
            <person name="Sun H."/>
            <person name="Tritt A."/>
            <person name="Yoshinaga Y."/>
            <person name="Zwiers L.-H."/>
            <person name="Turgeon B."/>
            <person name="Goodwin S."/>
            <person name="Spatafora J."/>
            <person name="Crous P."/>
            <person name="Grigoriev I."/>
        </authorList>
    </citation>
    <scope>NUCLEOTIDE SEQUENCE</scope>
    <source>
        <strain evidence="2">CBS 121410</strain>
    </source>
</reference>
<organism evidence="2 3">
    <name type="scientific">Saccharata proteae CBS 121410</name>
    <dbReference type="NCBI Taxonomy" id="1314787"/>
    <lineage>
        <taxon>Eukaryota</taxon>
        <taxon>Fungi</taxon>
        <taxon>Dikarya</taxon>
        <taxon>Ascomycota</taxon>
        <taxon>Pezizomycotina</taxon>
        <taxon>Dothideomycetes</taxon>
        <taxon>Dothideomycetes incertae sedis</taxon>
        <taxon>Botryosphaeriales</taxon>
        <taxon>Saccharataceae</taxon>
        <taxon>Saccharata</taxon>
    </lineage>
</organism>
<evidence type="ECO:0000313" key="2">
    <source>
        <dbReference type="EMBL" id="KAF2088871.1"/>
    </source>
</evidence>
<gene>
    <name evidence="2" type="ORF">K490DRAFT_55495</name>
</gene>
<dbReference type="Proteomes" id="UP000799776">
    <property type="component" value="Unassembled WGS sequence"/>
</dbReference>
<proteinExistence type="predicted"/>
<feature type="region of interest" description="Disordered" evidence="1">
    <location>
        <begin position="1"/>
        <end position="70"/>
    </location>
</feature>
<name>A0A6A5YDG0_9PEZI</name>
<dbReference type="EMBL" id="ML978715">
    <property type="protein sequence ID" value="KAF2088871.1"/>
    <property type="molecule type" value="Genomic_DNA"/>
</dbReference>
<protein>
    <submittedName>
        <fullName evidence="2">Uncharacterized protein</fullName>
    </submittedName>
</protein>
<sequence length="185" mass="21195">MPRKLPWLDGDSKAATPRPAKRQRIETPTLDDASATPRRAGRQSTLARADRTPSSSPPPQPPSQEFMKDGLSGDDIWIMVEDEFLATANLYTQHLHHAEYHRLKRLARDRAASNNEMFRAVDRRTTMSGETRRILESHQRDSLQSRVLPEVPGWDEADVRPIPEQRRASQLRNMFLPKEGTKKHV</sequence>
<dbReference type="AlphaFoldDB" id="A0A6A5YDG0"/>
<evidence type="ECO:0000256" key="1">
    <source>
        <dbReference type="SAM" id="MobiDB-lite"/>
    </source>
</evidence>
<evidence type="ECO:0000313" key="3">
    <source>
        <dbReference type="Proteomes" id="UP000799776"/>
    </source>
</evidence>
<accession>A0A6A5YDG0</accession>
<keyword evidence="3" id="KW-1185">Reference proteome</keyword>
<dbReference type="OrthoDB" id="5374569at2759"/>